<evidence type="ECO:0000313" key="1">
    <source>
        <dbReference type="EMBL" id="GAA3568952.1"/>
    </source>
</evidence>
<comment type="caution">
    <text evidence="1">The sequence shown here is derived from an EMBL/GenBank/DDBJ whole genome shotgun (WGS) entry which is preliminary data.</text>
</comment>
<dbReference type="EMBL" id="BAABDQ010000013">
    <property type="protein sequence ID" value="GAA3568952.1"/>
    <property type="molecule type" value="Genomic_DNA"/>
</dbReference>
<keyword evidence="2" id="KW-1185">Reference proteome</keyword>
<dbReference type="Proteomes" id="UP001500630">
    <property type="component" value="Unassembled WGS sequence"/>
</dbReference>
<organism evidence="1 2">
    <name type="scientific">Nonomuraea rosea</name>
    <dbReference type="NCBI Taxonomy" id="638574"/>
    <lineage>
        <taxon>Bacteria</taxon>
        <taxon>Bacillati</taxon>
        <taxon>Actinomycetota</taxon>
        <taxon>Actinomycetes</taxon>
        <taxon>Streptosporangiales</taxon>
        <taxon>Streptosporangiaceae</taxon>
        <taxon>Nonomuraea</taxon>
    </lineage>
</organism>
<evidence type="ECO:0000313" key="2">
    <source>
        <dbReference type="Proteomes" id="UP001500630"/>
    </source>
</evidence>
<name>A0ABP6XMX0_9ACTN</name>
<evidence type="ECO:0008006" key="3">
    <source>
        <dbReference type="Google" id="ProtNLM"/>
    </source>
</evidence>
<protein>
    <recommendedName>
        <fullName evidence="3">GGDEF domain-containing protein</fullName>
    </recommendedName>
</protein>
<reference evidence="2" key="1">
    <citation type="journal article" date="2019" name="Int. J. Syst. Evol. Microbiol.">
        <title>The Global Catalogue of Microorganisms (GCM) 10K type strain sequencing project: providing services to taxonomists for standard genome sequencing and annotation.</title>
        <authorList>
            <consortium name="The Broad Institute Genomics Platform"/>
            <consortium name="The Broad Institute Genome Sequencing Center for Infectious Disease"/>
            <person name="Wu L."/>
            <person name="Ma J."/>
        </authorList>
    </citation>
    <scope>NUCLEOTIDE SEQUENCE [LARGE SCALE GENOMIC DNA]</scope>
    <source>
        <strain evidence="2">JCM 17326</strain>
    </source>
</reference>
<sequence length="236" mass="25315">MGEKEDGDDMVTRWRCASMEAGWSLADDWWTPEVEPAIKAVREGRDLPRACWALGLARARAGVGVAEGLDDLAALFAVSGLGEPTFEAVRSFASGWAEQSFAPMAELQCEDPLTGLVTVAYLRTRLAQLYRGSAAGACLVVAEPSARAEELAERLATALNLATALRRAFPGDETLALLAPARVGVLARADDGLPGKVARLRSSDILYGRRPRVRVRPLPRAYGQALALIRTLSLDA</sequence>
<gene>
    <name evidence="1" type="ORF">GCM10022419_057200</name>
</gene>
<accession>A0ABP6XMX0</accession>
<proteinExistence type="predicted"/>
<dbReference type="RefSeq" id="WP_345566464.1">
    <property type="nucleotide sequence ID" value="NZ_BAABDQ010000013.1"/>
</dbReference>